<reference evidence="1" key="1">
    <citation type="submission" date="2014-11" db="EMBL/GenBank/DDBJ databases">
        <authorList>
            <person name="Amaro Gonzalez C."/>
        </authorList>
    </citation>
    <scope>NUCLEOTIDE SEQUENCE</scope>
</reference>
<accession>A0A0E9SNG2</accession>
<proteinExistence type="predicted"/>
<evidence type="ECO:0000313" key="1">
    <source>
        <dbReference type="EMBL" id="JAH42894.1"/>
    </source>
</evidence>
<name>A0A0E9SNG2_ANGAN</name>
<sequence length="37" mass="4067">MCGYSVNLKSVRASDPLIERGSLCRHILRLQPHSGGD</sequence>
<protein>
    <submittedName>
        <fullName evidence="1">Uncharacterized protein</fullName>
    </submittedName>
</protein>
<dbReference type="EMBL" id="GBXM01079025">
    <property type="protein sequence ID" value="JAH29552.1"/>
    <property type="molecule type" value="Transcribed_RNA"/>
</dbReference>
<dbReference type="EMBL" id="GBXM01065683">
    <property type="protein sequence ID" value="JAH42894.1"/>
    <property type="molecule type" value="Transcribed_RNA"/>
</dbReference>
<reference evidence="1" key="2">
    <citation type="journal article" date="2015" name="Fish Shellfish Immunol.">
        <title>Early steps in the European eel (Anguilla anguilla)-Vibrio vulnificus interaction in the gills: Role of the RtxA13 toxin.</title>
        <authorList>
            <person name="Callol A."/>
            <person name="Pajuelo D."/>
            <person name="Ebbesson L."/>
            <person name="Teles M."/>
            <person name="MacKenzie S."/>
            <person name="Amaro C."/>
        </authorList>
    </citation>
    <scope>NUCLEOTIDE SEQUENCE</scope>
</reference>
<dbReference type="AlphaFoldDB" id="A0A0E9SNG2"/>
<organism evidence="1">
    <name type="scientific">Anguilla anguilla</name>
    <name type="common">European freshwater eel</name>
    <name type="synonym">Muraena anguilla</name>
    <dbReference type="NCBI Taxonomy" id="7936"/>
    <lineage>
        <taxon>Eukaryota</taxon>
        <taxon>Metazoa</taxon>
        <taxon>Chordata</taxon>
        <taxon>Craniata</taxon>
        <taxon>Vertebrata</taxon>
        <taxon>Euteleostomi</taxon>
        <taxon>Actinopterygii</taxon>
        <taxon>Neopterygii</taxon>
        <taxon>Teleostei</taxon>
        <taxon>Anguilliformes</taxon>
        <taxon>Anguillidae</taxon>
        <taxon>Anguilla</taxon>
    </lineage>
</organism>